<gene>
    <name evidence="1" type="ORF">MKF32_18965</name>
</gene>
<evidence type="ECO:0000313" key="1">
    <source>
        <dbReference type="EMBL" id="USP95259.1"/>
    </source>
</evidence>
<reference evidence="1" key="1">
    <citation type="submission" date="2022-02" db="EMBL/GenBank/DDBJ databases">
        <title>Draft Genome Sequence of Bacillus vallismortis Strain BL01, Isolated from Artemisia lerchiana Web. Roots.</title>
        <authorList>
            <person name="Chebotar V.K."/>
            <person name="Gancheva M.S."/>
            <person name="Chizhevskaya E.P."/>
            <person name="Komarova O.V."/>
            <person name="Baganova M.E."/>
            <person name="Zaplatkin A.N."/>
            <person name="Pishchik V.N."/>
        </authorList>
    </citation>
    <scope>NUCLEOTIDE SEQUENCE</scope>
    <source>
        <strain evidence="1">BL01</strain>
    </source>
</reference>
<accession>A0ABY4XYC5</accession>
<protein>
    <recommendedName>
        <fullName evidence="3">Transposase</fullName>
    </recommendedName>
</protein>
<evidence type="ECO:0008006" key="3">
    <source>
        <dbReference type="Google" id="ProtNLM"/>
    </source>
</evidence>
<organism evidence="1 2">
    <name type="scientific">Bacillus vallismortis</name>
    <dbReference type="NCBI Taxonomy" id="72361"/>
    <lineage>
        <taxon>Bacteria</taxon>
        <taxon>Bacillati</taxon>
        <taxon>Bacillota</taxon>
        <taxon>Bacilli</taxon>
        <taxon>Bacillales</taxon>
        <taxon>Bacillaceae</taxon>
        <taxon>Bacillus</taxon>
    </lineage>
</organism>
<dbReference type="EMBL" id="CP092751">
    <property type="protein sequence ID" value="USP95259.1"/>
    <property type="molecule type" value="Genomic_DNA"/>
</dbReference>
<dbReference type="Proteomes" id="UP001057348">
    <property type="component" value="Chromosome"/>
</dbReference>
<evidence type="ECO:0000313" key="2">
    <source>
        <dbReference type="Proteomes" id="UP001057348"/>
    </source>
</evidence>
<name>A0ABY4XYC5_BACVA</name>
<dbReference type="RefSeq" id="WP_176365304.1">
    <property type="nucleotide sequence ID" value="NZ_CP092751.1"/>
</dbReference>
<sequence>MKIGTKLAERQAKVFQLGRVYTSLLSKPHRMQLVLSKAAVYQSLVMDVRITS</sequence>
<proteinExistence type="predicted"/>
<keyword evidence="2" id="KW-1185">Reference proteome</keyword>